<evidence type="ECO:0000256" key="3">
    <source>
        <dbReference type="SAM" id="MobiDB-lite"/>
    </source>
</evidence>
<comment type="subcellular location">
    <subcellularLocation>
        <location evidence="1">Nucleus</location>
    </subcellularLocation>
</comment>
<dbReference type="InParanoid" id="A0A0D8JSY5"/>
<dbReference type="VEuPathDB" id="FungiDB:CIMG_11612"/>
<dbReference type="OrthoDB" id="5373744at2759"/>
<feature type="compositionally biased region" description="Basic residues" evidence="3">
    <location>
        <begin position="835"/>
        <end position="845"/>
    </location>
</feature>
<feature type="compositionally biased region" description="Low complexity" evidence="3">
    <location>
        <begin position="821"/>
        <end position="834"/>
    </location>
</feature>
<feature type="compositionally biased region" description="Polar residues" evidence="3">
    <location>
        <begin position="281"/>
        <end position="291"/>
    </location>
</feature>
<evidence type="ECO:0000256" key="1">
    <source>
        <dbReference type="ARBA" id="ARBA00004123"/>
    </source>
</evidence>
<feature type="compositionally biased region" description="Pro residues" evidence="3">
    <location>
        <begin position="354"/>
        <end position="363"/>
    </location>
</feature>
<dbReference type="PANTHER" id="PTHR15074:SF5">
    <property type="entry name" value="5-METHYLCYTOSINE G_T MISMATCH-SPECIFIC DNA GLYCOSYLASE"/>
    <property type="match status" value="1"/>
</dbReference>
<dbReference type="RefSeq" id="XP_012214040.1">
    <property type="nucleotide sequence ID" value="XM_012358617.1"/>
</dbReference>
<evidence type="ECO:0008006" key="6">
    <source>
        <dbReference type="Google" id="ProtNLM"/>
    </source>
</evidence>
<dbReference type="AlphaFoldDB" id="A0A0D8JSY5"/>
<gene>
    <name evidence="4" type="ORF">CIMG_11612</name>
</gene>
<dbReference type="GO" id="GO:0003677">
    <property type="term" value="F:DNA binding"/>
    <property type="evidence" value="ECO:0007669"/>
    <property type="project" value="InterPro"/>
</dbReference>
<proteinExistence type="predicted"/>
<dbReference type="STRING" id="246410.A0A0D8JSY5"/>
<feature type="compositionally biased region" description="Polar residues" evidence="3">
    <location>
        <begin position="697"/>
        <end position="706"/>
    </location>
</feature>
<feature type="compositionally biased region" description="Low complexity" evidence="3">
    <location>
        <begin position="47"/>
        <end position="59"/>
    </location>
</feature>
<feature type="compositionally biased region" description="Basic and acidic residues" evidence="3">
    <location>
        <begin position="138"/>
        <end position="147"/>
    </location>
</feature>
<keyword evidence="5" id="KW-1185">Reference proteome</keyword>
<feature type="region of interest" description="Disordered" evidence="3">
    <location>
        <begin position="1"/>
        <end position="363"/>
    </location>
</feature>
<feature type="compositionally biased region" description="Basic and acidic residues" evidence="3">
    <location>
        <begin position="225"/>
        <end position="238"/>
    </location>
</feature>
<feature type="compositionally biased region" description="Basic and acidic residues" evidence="3">
    <location>
        <begin position="109"/>
        <end position="118"/>
    </location>
</feature>
<feature type="region of interest" description="Disordered" evidence="3">
    <location>
        <begin position="672"/>
        <end position="723"/>
    </location>
</feature>
<sequence>MSPKSKPSIRHRERNRHRDQDNGEDETPQKSTPRRVETRERRRRSSHGTSTRSSITSTKKSTRRSDTARHPSSSTSSLKDKNNSMPGVEDPYAESLLSSRAGRPYPSFSKDHCKEAIGSRENVGMRVNILTPEPTDITVEKSRDGRPPSRNKNNQQKRQSTATNTTRPPSPPLTNDENQPSRRSTPSVSKATEIKTPSAGKTSDETKRPKSRAHSTRSSSSLKRVSSEHAQRHGDKIQRPGTPASKFNIFDAFQIPHRSSTVSSRQRQQTKDDRVRRSSKSQETVSPTTSVSEDETVLGPSKPTTASRHKTSSPLPSRAKKPTDRSGTPTGGRSTPVNIQISNGQSTPRAASVNPPPPPPPPEIPLTIPKVDYLLQHGGLNYHVPRNFLGAGESANMPQQLFDPLTVGSRLFEPFSKLLEDYGTVMSKRGSLAVATGYRSVARRLLDRLEAVFARDISQEVCECIMCIEHEPSEDASGVSWGEVLELVSGRSDLPAWPPFQIHTEPDAAEIGKTTHVPMQKLDIDVPRELREHYVLQSRKTKQAVDDWLSRQSQDSTSAPEMIDDETLAFAMLTYLEPEQRRLFSKLLDLPTSPPAPKPLTPKPRERPEALAIAGPAIQRLYRLASEPRDPDTALYMVNNHNMHHALATLSAISNDEWDILISGRFDGFLRSGAEDDLPPTSATAPPLDGRSRSPRKNGTNSSRPASQPFGRRNGPASFGAPISVDEENEIAALAEIERDIYVGMEALEDAFEALHYKAEAVRTALRERSAGLAVASQARRGSPGYLGSVSRSPNPGFSGFGGHPGGIECETDDGIDDGLSSIAPSESASNISSSRRRRPKRRTERRTPSVVGEEDEEDHYLHVPKRTGTGSSGRRR</sequence>
<dbReference type="PANTHER" id="PTHR15074">
    <property type="entry name" value="METHYL-CPG-BINDING PROTEIN"/>
    <property type="match status" value="1"/>
</dbReference>
<feature type="region of interest" description="Disordered" evidence="3">
    <location>
        <begin position="773"/>
        <end position="877"/>
    </location>
</feature>
<reference evidence="5" key="1">
    <citation type="journal article" date="2009" name="Genome Res.">
        <title>Comparative genomic analyses of the human fungal pathogens Coccidioides and their relatives.</title>
        <authorList>
            <person name="Sharpton T.J."/>
            <person name="Stajich J.E."/>
            <person name="Rounsley S.D."/>
            <person name="Gardner M.J."/>
            <person name="Wortman J.R."/>
            <person name="Jordar V.S."/>
            <person name="Maiti R."/>
            <person name="Kodira C.D."/>
            <person name="Neafsey D.E."/>
            <person name="Zeng Q."/>
            <person name="Hung C.-Y."/>
            <person name="McMahan C."/>
            <person name="Muszewska A."/>
            <person name="Grynberg M."/>
            <person name="Mandel M.A."/>
            <person name="Kellner E.M."/>
            <person name="Barker B.M."/>
            <person name="Galgiani J.N."/>
            <person name="Orbach M.J."/>
            <person name="Kirkland T.N."/>
            <person name="Cole G.T."/>
            <person name="Henn M.R."/>
            <person name="Birren B.W."/>
            <person name="Taylor J.W."/>
        </authorList>
    </citation>
    <scope>NUCLEOTIDE SEQUENCE [LARGE SCALE GENOMIC DNA]</scope>
    <source>
        <strain evidence="5">RS</strain>
    </source>
</reference>
<dbReference type="InterPro" id="IPR045138">
    <property type="entry name" value="MeCP2/MBD4"/>
</dbReference>
<keyword evidence="2" id="KW-0539">Nucleus</keyword>
<dbReference type="KEGG" id="cim:CIMG_11612"/>
<accession>A0A0D8JSY5</accession>
<dbReference type="GeneID" id="24163793"/>
<evidence type="ECO:0000313" key="5">
    <source>
        <dbReference type="Proteomes" id="UP000001261"/>
    </source>
</evidence>
<dbReference type="Proteomes" id="UP000001261">
    <property type="component" value="Unassembled WGS sequence"/>
</dbReference>
<name>A0A0D8JSY5_COCIM</name>
<evidence type="ECO:0000313" key="4">
    <source>
        <dbReference type="EMBL" id="KJF60460.1"/>
    </source>
</evidence>
<reference evidence="5" key="2">
    <citation type="journal article" date="2010" name="Genome Res.">
        <title>Population genomic sequencing of Coccidioides fungi reveals recent hybridization and transposon control.</title>
        <authorList>
            <person name="Neafsey D.E."/>
            <person name="Barker B.M."/>
            <person name="Sharpton T.J."/>
            <person name="Stajich J.E."/>
            <person name="Park D.J."/>
            <person name="Whiston E."/>
            <person name="Hung C.-Y."/>
            <person name="McMahan C."/>
            <person name="White J."/>
            <person name="Sykes S."/>
            <person name="Heiman D."/>
            <person name="Young S."/>
            <person name="Zeng Q."/>
            <person name="Abouelleil A."/>
            <person name="Aftuck L."/>
            <person name="Bessette D."/>
            <person name="Brown A."/>
            <person name="FitzGerald M."/>
            <person name="Lui A."/>
            <person name="Macdonald J.P."/>
            <person name="Priest M."/>
            <person name="Orbach M.J."/>
            <person name="Galgiani J.N."/>
            <person name="Kirkland T.N."/>
            <person name="Cole G.T."/>
            <person name="Birren B.W."/>
            <person name="Henn M.R."/>
            <person name="Taylor J.W."/>
            <person name="Rounsley S.D."/>
        </authorList>
    </citation>
    <scope>GENOME REANNOTATION</scope>
    <source>
        <strain evidence="5">RS</strain>
    </source>
</reference>
<protein>
    <recommendedName>
        <fullName evidence="6">5-Methylcytosine G/T mismatch-specific DNA glycosylase</fullName>
    </recommendedName>
</protein>
<feature type="compositionally biased region" description="Polar residues" evidence="3">
    <location>
        <begin position="325"/>
        <end position="349"/>
    </location>
</feature>
<evidence type="ECO:0000256" key="2">
    <source>
        <dbReference type="ARBA" id="ARBA00023242"/>
    </source>
</evidence>
<organism evidence="4 5">
    <name type="scientific">Coccidioides immitis (strain RS)</name>
    <name type="common">Valley fever fungus</name>
    <dbReference type="NCBI Taxonomy" id="246410"/>
    <lineage>
        <taxon>Eukaryota</taxon>
        <taxon>Fungi</taxon>
        <taxon>Dikarya</taxon>
        <taxon>Ascomycota</taxon>
        <taxon>Pezizomycotina</taxon>
        <taxon>Eurotiomycetes</taxon>
        <taxon>Eurotiomycetidae</taxon>
        <taxon>Onygenales</taxon>
        <taxon>Onygenaceae</taxon>
        <taxon>Coccidioides</taxon>
    </lineage>
</organism>
<feature type="compositionally biased region" description="Low complexity" evidence="3">
    <location>
        <begin position="258"/>
        <end position="267"/>
    </location>
</feature>
<feature type="compositionally biased region" description="Polar residues" evidence="3">
    <location>
        <begin position="150"/>
        <end position="190"/>
    </location>
</feature>
<dbReference type="EMBL" id="GG704912">
    <property type="protein sequence ID" value="KJF60460.1"/>
    <property type="molecule type" value="Genomic_DNA"/>
</dbReference>
<dbReference type="GO" id="GO:0005634">
    <property type="term" value="C:nucleus"/>
    <property type="evidence" value="ECO:0007669"/>
    <property type="project" value="UniProtKB-SubCell"/>
</dbReference>
<dbReference type="OMA" id="KNPHTHD"/>